<dbReference type="Pfam" id="PF05175">
    <property type="entry name" value="MTS"/>
    <property type="match status" value="1"/>
</dbReference>
<dbReference type="InterPro" id="IPR000305">
    <property type="entry name" value="GIY-YIG_endonuc"/>
</dbReference>
<dbReference type="Gene3D" id="3.40.50.150">
    <property type="entry name" value="Vaccinia Virus protein VP39"/>
    <property type="match status" value="1"/>
</dbReference>
<evidence type="ECO:0000313" key="3">
    <source>
        <dbReference type="Proteomes" id="UP000009311"/>
    </source>
</evidence>
<dbReference type="SUPFAM" id="SSF53335">
    <property type="entry name" value="S-adenosyl-L-methionine-dependent methyltransferases"/>
    <property type="match status" value="1"/>
</dbReference>
<evidence type="ECO:0000259" key="1">
    <source>
        <dbReference type="PROSITE" id="PS50164"/>
    </source>
</evidence>
<dbReference type="PATRIC" id="fig|1423790.3.peg.135"/>
<dbReference type="AlphaFoldDB" id="I7LBL5"/>
<dbReference type="InterPro" id="IPR035901">
    <property type="entry name" value="GIY-YIG_endonuc_sf"/>
</dbReference>
<dbReference type="Gene3D" id="3.40.1440.10">
    <property type="entry name" value="GIY-YIG endonuclease"/>
    <property type="match status" value="1"/>
</dbReference>
<organism evidence="2 3">
    <name type="scientific">Lactobacillus pasteurii DSM 23907 = CRBIP 24.76</name>
    <dbReference type="NCBI Taxonomy" id="1423790"/>
    <lineage>
        <taxon>Bacteria</taxon>
        <taxon>Bacillati</taxon>
        <taxon>Bacillota</taxon>
        <taxon>Bacilli</taxon>
        <taxon>Lactobacillales</taxon>
        <taxon>Lactobacillaceae</taxon>
        <taxon>Lactobacillus</taxon>
    </lineage>
</organism>
<dbReference type="eggNOG" id="COG2827">
    <property type="taxonomic scope" value="Bacteria"/>
</dbReference>
<gene>
    <name evidence="2" type="ORF">BN53_06345</name>
</gene>
<name>I7LBL5_9LACO</name>
<dbReference type="InterPro" id="IPR029063">
    <property type="entry name" value="SAM-dependent_MTases_sf"/>
</dbReference>
<dbReference type="Proteomes" id="UP000009311">
    <property type="component" value="Unassembled WGS sequence"/>
</dbReference>
<comment type="caution">
    <text evidence="2">The sequence shown here is derived from an EMBL/GenBank/DDBJ whole genome shotgun (WGS) entry which is preliminary data.</text>
</comment>
<dbReference type="eggNOG" id="COG4123">
    <property type="taxonomic scope" value="Bacteria"/>
</dbReference>
<dbReference type="OrthoDB" id="9777257at2"/>
<accession>I7LBL5</accession>
<dbReference type="STRING" id="1423790.BN53_06345"/>
<protein>
    <recommendedName>
        <fullName evidence="1">GIY-YIG domain-containing protein</fullName>
    </recommendedName>
</protein>
<dbReference type="GO" id="GO:0008168">
    <property type="term" value="F:methyltransferase activity"/>
    <property type="evidence" value="ECO:0007669"/>
    <property type="project" value="InterPro"/>
</dbReference>
<proteinExistence type="predicted"/>
<dbReference type="CDD" id="cd02440">
    <property type="entry name" value="AdoMet_MTases"/>
    <property type="match status" value="1"/>
</dbReference>
<evidence type="ECO:0000313" key="2">
    <source>
        <dbReference type="EMBL" id="CCI85701.1"/>
    </source>
</evidence>
<dbReference type="InterPro" id="IPR007848">
    <property type="entry name" value="Small_mtfrase_dom"/>
</dbReference>
<dbReference type="SUPFAM" id="SSF82771">
    <property type="entry name" value="GIY-YIG endonuclease"/>
    <property type="match status" value="1"/>
</dbReference>
<dbReference type="RefSeq" id="WP_009560253.1">
    <property type="nucleotide sequence ID" value="NZ_AYZN01000001.1"/>
</dbReference>
<reference evidence="2 3" key="1">
    <citation type="submission" date="2012-06" db="EMBL/GenBank/DDBJ databases">
        <title>Draft Genome Sequence of Lactobacillus pasteurii CRBIP 24.76T.</title>
        <authorList>
            <person name="Cousin S."/>
            <person name="Bouchier C."/>
            <person name="Loux V."/>
            <person name="Ma L."/>
            <person name="Creno S."/>
            <person name="Bizet C."/>
            <person name="Clermont D."/>
        </authorList>
    </citation>
    <scope>NUCLEOTIDE SEQUENCE [LARGE SCALE GENOMIC DNA]</scope>
    <source>
        <strain evidence="3">CRBIP 24.76T</strain>
    </source>
</reference>
<dbReference type="PROSITE" id="PS50164">
    <property type="entry name" value="GIY_YIG"/>
    <property type="match status" value="1"/>
</dbReference>
<dbReference type="Pfam" id="PF01541">
    <property type="entry name" value="GIY-YIG"/>
    <property type="match status" value="1"/>
</dbReference>
<sequence>MVELKENERIDYIYSDNLKIIQNKTAFSFSMDTLLLANWAKEAIKNRSKVADLCAGNCAATIYMAYFNEAKYDAIEIQPEIVSQAKRSIELNGYENRIEVYQDNVLNAPNFLRKDSYDVVTVNPPYFKMQEGHEINPDPKKAIARHEILINLEQIIETASSLLKMKGKMFMVHRPERLGEICYYCMKHDLSVKLIQPFVSHHSENTNLIIVEAVKHTASDGTVLKDAIEVHDEEGKFLPAIQKVIRESDEERKKREQKNYYFYVLLCNDGSFYGGYTDDLKHRLQMHNLGKGAKYTKSRRPVQMIYFETFDNKSAALKREYWFKHHDRKWKEKFLNEHNVDWNSCN</sequence>
<dbReference type="CDD" id="cd10456">
    <property type="entry name" value="GIY-YIG_UPF0213"/>
    <property type="match status" value="1"/>
</dbReference>
<dbReference type="EMBL" id="CAKD01000023">
    <property type="protein sequence ID" value="CCI85701.1"/>
    <property type="molecule type" value="Genomic_DNA"/>
</dbReference>
<dbReference type="InterPro" id="IPR050210">
    <property type="entry name" value="tRNA_Adenine-N(6)_MTase"/>
</dbReference>
<keyword evidence="3" id="KW-1185">Reference proteome</keyword>
<feature type="domain" description="GIY-YIG" evidence="1">
    <location>
        <begin position="258"/>
        <end position="333"/>
    </location>
</feature>
<dbReference type="PANTHER" id="PTHR47739:SF1">
    <property type="entry name" value="TRNA1(VAL) (ADENINE(37)-N6)-METHYLTRANSFERASE"/>
    <property type="match status" value="1"/>
</dbReference>
<dbReference type="PANTHER" id="PTHR47739">
    <property type="entry name" value="TRNA1(VAL) (ADENINE(37)-N6)-METHYLTRANSFERASE"/>
    <property type="match status" value="1"/>
</dbReference>